<proteinExistence type="predicted"/>
<gene>
    <name evidence="1" type="ORF">JFY71_11105</name>
</gene>
<name>A0AC61MQD0_9FIRM</name>
<reference evidence="1 2" key="1">
    <citation type="journal article" date="2022" name="Int. J. Syst. Evol. Microbiol.">
        <title>Miniphocaeibacter halophilus sp. nov., an ammonium-tolerant acetate-producing bacterium isolated from a biogas system.</title>
        <authorList>
            <person name="Schnurer A."/>
            <person name="Singh A."/>
            <person name="Bi S."/>
            <person name="Qiao W."/>
            <person name="Westerholm M."/>
        </authorList>
    </citation>
    <scope>NUCLEOTIDE SEQUENCE [LARGE SCALE GENOMIC DNA]</scope>
    <source>
        <strain evidence="1 2">AMB_01</strain>
    </source>
</reference>
<accession>A0AC61MQD0</accession>
<dbReference type="EMBL" id="CP066744">
    <property type="protein sequence ID" value="QQK07810.1"/>
    <property type="molecule type" value="Genomic_DNA"/>
</dbReference>
<keyword evidence="2" id="KW-1185">Reference proteome</keyword>
<protein>
    <submittedName>
        <fullName evidence="1">ABC transporter permease</fullName>
    </submittedName>
</protein>
<organism evidence="1 2">
    <name type="scientific">Miniphocaeibacter halophilus</name>
    <dbReference type="NCBI Taxonomy" id="2931922"/>
    <lineage>
        <taxon>Bacteria</taxon>
        <taxon>Bacillati</taxon>
        <taxon>Bacillota</taxon>
        <taxon>Tissierellia</taxon>
        <taxon>Tissierellales</taxon>
        <taxon>Peptoniphilaceae</taxon>
        <taxon>Miniphocaeibacter</taxon>
    </lineage>
</organism>
<sequence>MKITDLLLTSLKNLWRRKVRTILTIIGVLIGSTSIIIMLSMGFALTKNNEAMFEEIGGLSVITVHPSDSMYAQFQEEKPINTKNVKLNSLTLNKIQEIDGVKLVVPFMEFRGEAPQLTKGKFVGGGMVYGVDFKHIEEIGYKVTQGHLPTGKYDALAGSEIGKNFYNPSSNNYETIEVDLLKDKVDFGLLEYDEKGNFKVKSKSKINFTGLTGTEGSMYSYQLLIGMDYFKELATEVNRNAINKEMKTDLNNYSLAMVQIEDGANLLEVQNSIKAEGFIAESNADFYNEIKESTDSTRMMFLIVGAVAFIVAAIGIANTMIMSVYERTKEIGVMKVIGASIKDIRNMFLMEATFIGLIGGIISIFFSFFISFLLNSFGSVQNQEIFYMDETKKALVSYIPFWLPFIGVLFSTLVGLFSGYIPARRATKISAIEAIRNQ</sequence>
<dbReference type="Proteomes" id="UP000595814">
    <property type="component" value="Chromosome"/>
</dbReference>
<evidence type="ECO:0000313" key="1">
    <source>
        <dbReference type="EMBL" id="QQK07810.1"/>
    </source>
</evidence>
<evidence type="ECO:0000313" key="2">
    <source>
        <dbReference type="Proteomes" id="UP000595814"/>
    </source>
</evidence>